<dbReference type="STRING" id="1797715.A3D81_01035"/>
<evidence type="ECO:0000313" key="3">
    <source>
        <dbReference type="Proteomes" id="UP000178492"/>
    </source>
</evidence>
<reference evidence="2 3" key="1">
    <citation type="journal article" date="2016" name="Nat. Commun.">
        <title>Thousands of microbial genomes shed light on interconnected biogeochemical processes in an aquifer system.</title>
        <authorList>
            <person name="Anantharaman K."/>
            <person name="Brown C.T."/>
            <person name="Hug L.A."/>
            <person name="Sharon I."/>
            <person name="Castelle C.J."/>
            <person name="Probst A.J."/>
            <person name="Thomas B.C."/>
            <person name="Singh A."/>
            <person name="Wilkins M.J."/>
            <person name="Karaoz U."/>
            <person name="Brodie E.L."/>
            <person name="Williams K.H."/>
            <person name="Hubbard S.S."/>
            <person name="Banfield J.F."/>
        </authorList>
    </citation>
    <scope>NUCLEOTIDE SEQUENCE [LARGE SCALE GENOMIC DNA]</scope>
</reference>
<feature type="transmembrane region" description="Helical" evidence="1">
    <location>
        <begin position="292"/>
        <end position="314"/>
    </location>
</feature>
<keyword evidence="1" id="KW-1133">Transmembrane helix</keyword>
<keyword evidence="1" id="KW-0472">Membrane</keyword>
<evidence type="ECO:0000256" key="1">
    <source>
        <dbReference type="SAM" id="Phobius"/>
    </source>
</evidence>
<gene>
    <name evidence="2" type="ORF">A3D81_01035</name>
</gene>
<sequence length="631" mass="72973">MKLIRANFLIITIFFGVLITLSLPHIFRYLALGSKYTTLIISGPSATATSWEETYTYATEANRIKNNQPINDPYIYEYRNKPSPLISELVPSVLLGVPAKVLSTSLVFILAKIFVLPLTIFVWYLIARQLGYSKKASICAALTSFILQKLFVYIPYFPKIFSYEFDGYLEAQRIYFPLISSFITSITILFILKILDNRFPRPKGRGSLVFAQNSLHLRQIQCHAVLVLRTAGLKCWSFFAQNKKMKYVLLAGILPGLLFYTYFFAWTLIWSSLILFLISLKISGWHIQAKKLLAVLAVGLLIGLPYFLNLLFFYQNPSRSDFILRTISFPIIDWNIPIIFRFLTFFCLITFFGKKWLKSPDKRLLILIYLTAAFLPLVSKIIFQADNQTDHWYERFLYPLSTFLLVLFAADIKQLGLKIKNFIFLAFLLLAILKFDISIYNEIKRPSEYFTIGLPRLDLYHWMAKNLPKNSVVGSLSFKEEIYLTAYTPLYAYLPQAYKTIAPTKEITDRYLFLARQIGVGPEFIKQVFIMPDQSYSNPDSIQAKDGNGFMVLLGIANHFDKFPYPSHYKIQQDLVQSLNKSINQIGRLDYLLIGPLEREASPDFAKNTKCQLIFQNVTYKLYRFHNCSVR</sequence>
<evidence type="ECO:0000313" key="2">
    <source>
        <dbReference type="EMBL" id="OGD91367.1"/>
    </source>
</evidence>
<organism evidence="2 3">
    <name type="scientific">Candidatus Curtissbacteria bacterium RIFCSPHIGHO2_02_FULL_40_17</name>
    <dbReference type="NCBI Taxonomy" id="1797715"/>
    <lineage>
        <taxon>Bacteria</taxon>
        <taxon>Candidatus Curtissiibacteriota</taxon>
    </lineage>
</organism>
<feature type="transmembrane region" description="Helical" evidence="1">
    <location>
        <begin position="174"/>
        <end position="195"/>
    </location>
</feature>
<feature type="transmembrane region" description="Helical" evidence="1">
    <location>
        <begin position="7"/>
        <end position="27"/>
    </location>
</feature>
<feature type="transmembrane region" description="Helical" evidence="1">
    <location>
        <begin position="364"/>
        <end position="383"/>
    </location>
</feature>
<accession>A0A1F5GHT2</accession>
<feature type="transmembrane region" description="Helical" evidence="1">
    <location>
        <begin position="395"/>
        <end position="410"/>
    </location>
</feature>
<dbReference type="EMBL" id="MFBE01000015">
    <property type="protein sequence ID" value="OGD91367.1"/>
    <property type="molecule type" value="Genomic_DNA"/>
</dbReference>
<keyword evidence="1" id="KW-0812">Transmembrane</keyword>
<protein>
    <recommendedName>
        <fullName evidence="4">Glycosyltransferase RgtA/B/C/D-like domain-containing protein</fullName>
    </recommendedName>
</protein>
<feature type="transmembrane region" description="Helical" evidence="1">
    <location>
        <begin position="138"/>
        <end position="154"/>
    </location>
</feature>
<feature type="transmembrane region" description="Helical" evidence="1">
    <location>
        <begin position="259"/>
        <end position="280"/>
    </location>
</feature>
<feature type="transmembrane region" description="Helical" evidence="1">
    <location>
        <begin position="101"/>
        <end position="126"/>
    </location>
</feature>
<comment type="caution">
    <text evidence="2">The sequence shown here is derived from an EMBL/GenBank/DDBJ whole genome shotgun (WGS) entry which is preliminary data.</text>
</comment>
<feature type="transmembrane region" description="Helical" evidence="1">
    <location>
        <begin position="422"/>
        <end position="440"/>
    </location>
</feature>
<evidence type="ECO:0008006" key="4">
    <source>
        <dbReference type="Google" id="ProtNLM"/>
    </source>
</evidence>
<dbReference type="Proteomes" id="UP000178492">
    <property type="component" value="Unassembled WGS sequence"/>
</dbReference>
<name>A0A1F5GHT2_9BACT</name>
<proteinExistence type="predicted"/>
<feature type="transmembrane region" description="Helical" evidence="1">
    <location>
        <begin position="334"/>
        <end position="352"/>
    </location>
</feature>
<dbReference type="AlphaFoldDB" id="A0A1F5GHT2"/>